<organism evidence="1 2">
    <name type="scientific">Deinococcus lacus</name>
    <dbReference type="NCBI Taxonomy" id="392561"/>
    <lineage>
        <taxon>Bacteria</taxon>
        <taxon>Thermotogati</taxon>
        <taxon>Deinococcota</taxon>
        <taxon>Deinococci</taxon>
        <taxon>Deinococcales</taxon>
        <taxon>Deinococcaceae</taxon>
        <taxon>Deinococcus</taxon>
    </lineage>
</organism>
<dbReference type="EMBL" id="JBHSWD010000001">
    <property type="protein sequence ID" value="MFC6591668.1"/>
    <property type="molecule type" value="Genomic_DNA"/>
</dbReference>
<proteinExistence type="predicted"/>
<reference evidence="2" key="1">
    <citation type="journal article" date="2019" name="Int. J. Syst. Evol. Microbiol.">
        <title>The Global Catalogue of Microorganisms (GCM) 10K type strain sequencing project: providing services to taxonomists for standard genome sequencing and annotation.</title>
        <authorList>
            <consortium name="The Broad Institute Genomics Platform"/>
            <consortium name="The Broad Institute Genome Sequencing Center for Infectious Disease"/>
            <person name="Wu L."/>
            <person name="Ma J."/>
        </authorList>
    </citation>
    <scope>NUCLEOTIDE SEQUENCE [LARGE SCALE GENOMIC DNA]</scope>
    <source>
        <strain evidence="2">CGMCC 1.15772</strain>
    </source>
</reference>
<dbReference type="Proteomes" id="UP001596297">
    <property type="component" value="Unassembled WGS sequence"/>
</dbReference>
<dbReference type="RefSeq" id="WP_380082674.1">
    <property type="nucleotide sequence ID" value="NZ_JBHSWD010000001.1"/>
</dbReference>
<evidence type="ECO:0000313" key="2">
    <source>
        <dbReference type="Proteomes" id="UP001596297"/>
    </source>
</evidence>
<comment type="caution">
    <text evidence="1">The sequence shown here is derived from an EMBL/GenBank/DDBJ whole genome shotgun (WGS) entry which is preliminary data.</text>
</comment>
<accession>A0ABW1YE19</accession>
<gene>
    <name evidence="1" type="ORF">ACFP81_06360</name>
</gene>
<name>A0ABW1YE19_9DEIO</name>
<protein>
    <submittedName>
        <fullName evidence="1">Uncharacterized protein</fullName>
    </submittedName>
</protein>
<keyword evidence="2" id="KW-1185">Reference proteome</keyword>
<evidence type="ECO:0000313" key="1">
    <source>
        <dbReference type="EMBL" id="MFC6591668.1"/>
    </source>
</evidence>
<sequence>MIKDWELRVWSPTGAGPRIIPRDASHIPRSGLRMQVTPEGDCREASFTAKGSGLAVAPLDCVQVVYDGVPLFYGEVRVGGNVRDVDGHSVTLRSLALRLGEVTLSEAFATPQQPAHLTVRALIQDVLGALGGTVEYDPALCPDLGFDLAPVVASNYQTPRALLEKIAEAGAGLGVSVRFGVRADRRFYCVPASTDTLALTADMLAGLTWREPVAEAPCTAVLWYVARRADGTWLTHLSQSAEAAMYGLRVKRLSWQGSEAPLWQIVEADYAADPLSTVNWTFEASPGHLSDGLGVQGQRHRIEVIRSDASAAPEPLTLTATPNDQGAVDRVVVAGRADHWTHENITVGDANYLRRESTPVTADIVLGPGPQNVTLSWNLTPYQGTGAATSAMIAVPVTERPAGSYTELALVEFRLERVDRALLDRLAAYHYRTPAREPADIELRQFIAPANLPKYVTLGDYQSIVDAWEYRLTAARGLTLACLAGQAEDPAALAQADLIKARDGQAVITAITAGGV</sequence>